<dbReference type="EMBL" id="NIPV01000015">
    <property type="protein sequence ID" value="OWJ77784.1"/>
    <property type="molecule type" value="Genomic_DNA"/>
</dbReference>
<keyword evidence="6" id="KW-1185">Reference proteome</keyword>
<reference evidence="5 6" key="1">
    <citation type="submission" date="2016-11" db="EMBL/GenBank/DDBJ databases">
        <title>Comparison of Traditional DNA-DNA Hybridization with In Silico Genomic Analysis.</title>
        <authorList>
            <person name="Nicholson A.C."/>
            <person name="Sammons S."/>
            <person name="Humrighouse B.W."/>
            <person name="Graziano J."/>
            <person name="Lasker B."/>
            <person name="Whitney A.M."/>
            <person name="Mcquiston J.R."/>
        </authorList>
    </citation>
    <scope>NUCLEOTIDE SEQUENCE [LARGE SCALE GENOMIC DNA]</scope>
    <source>
        <strain evidence="3 6">H1892</strain>
        <strain evidence="4 5">H2381</strain>
    </source>
</reference>
<sequence length="232" mass="23285">MILLLNPNTSVETTSAMVEIAREAAPCLALAGRTAPFGPAMITTPEDLLASAGAVMALAAARPTVGAVRGYIIAAFGDPGLEMLRAKIRRPVVGIGEASFQEAASYGGFGIATTTTALEAAILARVAASGLPGFTGCRFTTGTAQALTARPEALVEALGLAVEACISDGARAVIIGGGPLARAARVLAPRFAVPIVEPVPAAARLMARRLAGDHPGTASGVGPPLDRDAPQP</sequence>
<comment type="similarity">
    <text evidence="1">Belongs to the HyuE racemase family.</text>
</comment>
<feature type="region of interest" description="Disordered" evidence="2">
    <location>
        <begin position="213"/>
        <end position="232"/>
    </location>
</feature>
<name>A0A225CV96_9RHOB</name>
<organism evidence="4 5">
    <name type="scientific">Haematobacter missouriensis</name>
    <dbReference type="NCBI Taxonomy" id="366616"/>
    <lineage>
        <taxon>Bacteria</taxon>
        <taxon>Pseudomonadati</taxon>
        <taxon>Pseudomonadota</taxon>
        <taxon>Alphaproteobacteria</taxon>
        <taxon>Rhodobacterales</taxon>
        <taxon>Paracoccaceae</taxon>
        <taxon>Haematobacter</taxon>
    </lineage>
</organism>
<gene>
    <name evidence="4" type="ORF">CDV52_19195</name>
    <name evidence="3" type="ORF">CDV53_04650</name>
</gene>
<dbReference type="Proteomes" id="UP000214673">
    <property type="component" value="Unassembled WGS sequence"/>
</dbReference>
<dbReference type="Gene3D" id="3.40.50.12500">
    <property type="match status" value="1"/>
</dbReference>
<protein>
    <submittedName>
        <fullName evidence="4">Hydantoin racemase</fullName>
    </submittedName>
</protein>
<comment type="caution">
    <text evidence="4">The sequence shown here is derived from an EMBL/GenBank/DDBJ whole genome shotgun (WGS) entry which is preliminary data.</text>
</comment>
<dbReference type="InterPro" id="IPR015942">
    <property type="entry name" value="Asp/Glu/hydantoin_racemase"/>
</dbReference>
<evidence type="ECO:0000313" key="4">
    <source>
        <dbReference type="EMBL" id="OWJ81224.1"/>
    </source>
</evidence>
<dbReference type="AlphaFoldDB" id="A0A225CV96"/>
<proteinExistence type="inferred from homology"/>
<dbReference type="OrthoDB" id="7774147at2"/>
<dbReference type="RefSeq" id="WP_088234067.1">
    <property type="nucleotide sequence ID" value="NZ_CALUEG010000051.1"/>
</dbReference>
<evidence type="ECO:0000256" key="2">
    <source>
        <dbReference type="SAM" id="MobiDB-lite"/>
    </source>
</evidence>
<evidence type="ECO:0000256" key="1">
    <source>
        <dbReference type="ARBA" id="ARBA00038414"/>
    </source>
</evidence>
<dbReference type="Proteomes" id="UP000196640">
    <property type="component" value="Unassembled WGS sequence"/>
</dbReference>
<dbReference type="PANTHER" id="PTHR28047">
    <property type="entry name" value="PROTEIN DCG1"/>
    <property type="match status" value="1"/>
</dbReference>
<evidence type="ECO:0000313" key="6">
    <source>
        <dbReference type="Proteomes" id="UP000214673"/>
    </source>
</evidence>
<dbReference type="InterPro" id="IPR053714">
    <property type="entry name" value="Iso_Racemase_Enz_sf"/>
</dbReference>
<dbReference type="InterPro" id="IPR052186">
    <property type="entry name" value="Hydantoin_racemase-like"/>
</dbReference>
<evidence type="ECO:0000313" key="5">
    <source>
        <dbReference type="Proteomes" id="UP000196640"/>
    </source>
</evidence>
<dbReference type="PANTHER" id="PTHR28047:SF5">
    <property type="entry name" value="PROTEIN DCG1"/>
    <property type="match status" value="1"/>
</dbReference>
<accession>A0A225CV96</accession>
<dbReference type="Pfam" id="PF01177">
    <property type="entry name" value="Asp_Glu_race"/>
    <property type="match status" value="1"/>
</dbReference>
<evidence type="ECO:0000313" key="3">
    <source>
        <dbReference type="EMBL" id="OWJ77784.1"/>
    </source>
</evidence>
<dbReference type="EMBL" id="NIPX01000045">
    <property type="protein sequence ID" value="OWJ81224.1"/>
    <property type="molecule type" value="Genomic_DNA"/>
</dbReference>
<dbReference type="GO" id="GO:0047661">
    <property type="term" value="F:amino-acid racemase activity"/>
    <property type="evidence" value="ECO:0007669"/>
    <property type="project" value="InterPro"/>
</dbReference>